<dbReference type="EMBL" id="CM037022">
    <property type="protein sequence ID" value="KAH7666890.1"/>
    <property type="molecule type" value="Genomic_DNA"/>
</dbReference>
<comment type="caution">
    <text evidence="1">The sequence shown here is derived from an EMBL/GenBank/DDBJ whole genome shotgun (WGS) entry which is preliminary data.</text>
</comment>
<name>A0ACB7V0Y9_DIOAL</name>
<protein>
    <submittedName>
        <fullName evidence="1">WD40 repeat protein</fullName>
    </submittedName>
</protein>
<proteinExistence type="predicted"/>
<accession>A0ACB7V0Y9</accession>
<organism evidence="1 2">
    <name type="scientific">Dioscorea alata</name>
    <name type="common">Purple yam</name>
    <dbReference type="NCBI Taxonomy" id="55571"/>
    <lineage>
        <taxon>Eukaryota</taxon>
        <taxon>Viridiplantae</taxon>
        <taxon>Streptophyta</taxon>
        <taxon>Embryophyta</taxon>
        <taxon>Tracheophyta</taxon>
        <taxon>Spermatophyta</taxon>
        <taxon>Magnoliopsida</taxon>
        <taxon>Liliopsida</taxon>
        <taxon>Dioscoreales</taxon>
        <taxon>Dioscoreaceae</taxon>
        <taxon>Dioscorea</taxon>
    </lineage>
</organism>
<evidence type="ECO:0000313" key="1">
    <source>
        <dbReference type="EMBL" id="KAH7666890.1"/>
    </source>
</evidence>
<evidence type="ECO:0000313" key="2">
    <source>
        <dbReference type="Proteomes" id="UP000827976"/>
    </source>
</evidence>
<gene>
    <name evidence="1" type="ORF">IHE45_12G025700</name>
</gene>
<dbReference type="Proteomes" id="UP000827976">
    <property type="component" value="Chromosome 12"/>
</dbReference>
<keyword evidence="2" id="KW-1185">Reference proteome</keyword>
<sequence length="1002" mass="107953">MRKGKGSGSGSGGGGGRNGLFPHSLRIISSCLKTVSANAGSVASTVRSAGASVAASIAVPAEEEKDQVLWAGFDKLELGPSSFKHVLLLGYSNGFQVLDVEDASSVCELVSKRDGPVTFLQMQPTPAKSDSSEGFKASHPLLLVVAGDETKGMGTVQGGRLSALIKETTKEPQPGNCFSTPTVVRFYSLKSHSYVHVLRFRSAVYMVRCSPRIVAIALAAQIYCFDALTLENKFSVLTYPLQGAAGFNIGYGPMAVGPRWLAYAPNNPLLSNTARLSPQNLTPSPGVSPSTSPGNGSLVARYAMESSKHLAAGILNLGDMGYKTLSKYCQELLPDGSTSPLSTGSSRKVGRLPPSAHLSEADNAGMVVVKDFVSKEVISQFRAHTSPISALCFDPSGTLLVTASVHGHNINVFRIMPRPMPNSSNPVCYDWANSHVHLYKLYRGITAAVIQDICFSPSSQWIAIVSSRGTCHIFVLSPFGGDAILLPQSLNCDGPILVPNFTSPWWSTSSYNTEQQFLLPPPPPITLSVVSRIKNGNSGWLNTVSNVAASAAGKVLVPSGAIAAVFHNSIYRDNLPAHLKANSLENLLVYSPSGHLVQHVLVPSLGAESCDDSSGTGASPLLQLQDDELHVNAEPVQWWDVCRKMNWPEREESISNIVLDKQHNTNMAIYPSDFEDNDAIFSVSPTGIPVCKECTKSCARPHWYLSNAEVQINSCRIPIWQKPKICFYVMTPRASCEPTDEPTDGFTGEELEIEGLPNHEVEIRRKNLIPVFEQFQGVQSDWNDRNLTGGRCWNSSTETILSLTDNRMMKNDAGIMDSRPASLASGPYIGPCKPRSLHPETAQSPSLMACCGREDGVGLMTPGTQLTASTTAPEICCDKNCSPIHYEHYCSDSPTDSSLINSFSNSGSSSSPVVRLPNKESQSSSSEITEQVGTVDSFNSMEFTQYLHEGYCKISELNDCCELTEAATDVDSSSSHCEREKPEEDGDNDEMLGGVFAFCEEG</sequence>
<reference evidence="2" key="1">
    <citation type="journal article" date="2022" name="Nat. Commun.">
        <title>Chromosome evolution and the genetic basis of agronomically important traits in greater yam.</title>
        <authorList>
            <person name="Bredeson J.V."/>
            <person name="Lyons J.B."/>
            <person name="Oniyinde I.O."/>
            <person name="Okereke N.R."/>
            <person name="Kolade O."/>
            <person name="Nnabue I."/>
            <person name="Nwadili C.O."/>
            <person name="Hribova E."/>
            <person name="Parker M."/>
            <person name="Nwogha J."/>
            <person name="Shu S."/>
            <person name="Carlson J."/>
            <person name="Kariba R."/>
            <person name="Muthemba S."/>
            <person name="Knop K."/>
            <person name="Barton G.J."/>
            <person name="Sherwood A.V."/>
            <person name="Lopez-Montes A."/>
            <person name="Asiedu R."/>
            <person name="Jamnadass R."/>
            <person name="Muchugi A."/>
            <person name="Goodstein D."/>
            <person name="Egesi C.N."/>
            <person name="Featherston J."/>
            <person name="Asfaw A."/>
            <person name="Simpson G.G."/>
            <person name="Dolezel J."/>
            <person name="Hendre P.S."/>
            <person name="Van Deynze A."/>
            <person name="Kumar P.L."/>
            <person name="Obidiegwu J.E."/>
            <person name="Bhattacharjee R."/>
            <person name="Rokhsar D.S."/>
        </authorList>
    </citation>
    <scope>NUCLEOTIDE SEQUENCE [LARGE SCALE GENOMIC DNA]</scope>
    <source>
        <strain evidence="2">cv. TDa95/00328</strain>
    </source>
</reference>